<dbReference type="SUPFAM" id="SSF52313">
    <property type="entry name" value="Ribosomal protein S2"/>
    <property type="match status" value="1"/>
</dbReference>
<evidence type="ECO:0000256" key="2">
    <source>
        <dbReference type="HAMAP-Rule" id="MF_00291"/>
    </source>
</evidence>
<comment type="subcellular location">
    <subcellularLocation>
        <location evidence="2">Plastid</location>
        <location evidence="2">Chloroplast</location>
    </subcellularLocation>
</comment>
<accession>A0A6H1XDT2</accession>
<keyword evidence="2" id="KW-0687">Ribonucleoprotein</keyword>
<dbReference type="GO" id="GO:0005763">
    <property type="term" value="C:mitochondrial small ribosomal subunit"/>
    <property type="evidence" value="ECO:0007669"/>
    <property type="project" value="TreeGrafter"/>
</dbReference>
<dbReference type="PANTHER" id="PTHR12534">
    <property type="entry name" value="30S RIBOSOMAL PROTEIN S2 PROKARYOTIC AND ORGANELLAR"/>
    <property type="match status" value="1"/>
</dbReference>
<dbReference type="Pfam" id="PF00318">
    <property type="entry name" value="Ribosomal_S2"/>
    <property type="match status" value="2"/>
</dbReference>
<geneLocation type="chloroplast" evidence="3"/>
<dbReference type="AlphaFoldDB" id="A0A6H1XDT2"/>
<dbReference type="Gene3D" id="1.10.287.610">
    <property type="entry name" value="Helix hairpin bin"/>
    <property type="match status" value="1"/>
</dbReference>
<evidence type="ECO:0000256" key="1">
    <source>
        <dbReference type="ARBA" id="ARBA00006242"/>
    </source>
</evidence>
<dbReference type="GO" id="GO:0003735">
    <property type="term" value="F:structural constituent of ribosome"/>
    <property type="evidence" value="ECO:0007669"/>
    <property type="project" value="InterPro"/>
</dbReference>
<keyword evidence="3" id="KW-0934">Plastid</keyword>
<dbReference type="PANTHER" id="PTHR12534:SF0">
    <property type="entry name" value="SMALL RIBOSOMAL SUBUNIT PROTEIN US2M"/>
    <property type="match status" value="1"/>
</dbReference>
<dbReference type="InterPro" id="IPR005706">
    <property type="entry name" value="Ribosomal_uS2_bac/mit/plastid"/>
</dbReference>
<dbReference type="CDD" id="cd01425">
    <property type="entry name" value="RPS2"/>
    <property type="match status" value="1"/>
</dbReference>
<dbReference type="InterPro" id="IPR023591">
    <property type="entry name" value="Ribosomal_uS2_flav_dom_sf"/>
</dbReference>
<keyword evidence="3" id="KW-0150">Chloroplast</keyword>
<comment type="similarity">
    <text evidence="1 2">Belongs to the universal ribosomal protein uS2 family.</text>
</comment>
<name>A0A6H1XDT2_9CHLO</name>
<reference evidence="3" key="1">
    <citation type="submission" date="2019-11" db="EMBL/GenBank/DDBJ databases">
        <title>The Chloroplast Genome of the Green Alga Chaetophora sp.</title>
        <authorList>
            <person name="Liu B."/>
        </authorList>
    </citation>
    <scope>NUCLEOTIDE SEQUENCE</scope>
</reference>
<dbReference type="NCBIfam" id="TIGR01011">
    <property type="entry name" value="rpsB_bact"/>
    <property type="match status" value="2"/>
</dbReference>
<protein>
    <recommendedName>
        <fullName evidence="2">Small ribosomal subunit protein uS2c</fullName>
    </recommendedName>
</protein>
<gene>
    <name evidence="2 3" type="primary">rps2</name>
</gene>
<sequence length="345" mass="39949">MTLSTNTRKNDFSDKNSPVSILETSKGRSAKALLRRRLLIIQNVRNILIKKIINFDNFSNPIETYKIMLRKSLHFGHPVIQCDSGMKKYTRGQSNGKHFINLFRTKRYIRKALWYLTKYAYKRKNILFVGTAIPSARYVATTALKTKSFFVNFRWLGGMLNNWKTLRKLLQKLKNLQKEQKNKVWTHQTEKQTDLLSRSVGQGERVRSTLSTSSIPKKEGIARLKEKQRLEKYLKGIQMIKGFPEVVIMTSQTKDLSAARECKKMGIWNLSILDTNCDPRLTDLMIPANDDSASSVKFLLFNFAKAIQAGRALSVLKKKLKNKLIKKKPTKYSSRVKYNQISKKY</sequence>
<evidence type="ECO:0000313" key="3">
    <source>
        <dbReference type="EMBL" id="QJA13770.1"/>
    </source>
</evidence>
<dbReference type="Gene3D" id="3.40.50.10490">
    <property type="entry name" value="Glucose-6-phosphate isomerase like protein, domain 1"/>
    <property type="match status" value="1"/>
</dbReference>
<proteinExistence type="inferred from homology"/>
<organism evidence="3">
    <name type="scientific">Chaetophora sp. FACHB-2423</name>
    <dbReference type="NCBI Taxonomy" id="2725789"/>
    <lineage>
        <taxon>Eukaryota</taxon>
        <taxon>Viridiplantae</taxon>
        <taxon>Chlorophyta</taxon>
        <taxon>core chlorophytes</taxon>
        <taxon>Chlorophyceae</taxon>
        <taxon>OCC clade</taxon>
        <taxon>Chaetophorales</taxon>
        <taxon>Chaetophoraceae</taxon>
        <taxon>Chaetophora</taxon>
    </lineage>
</organism>
<keyword evidence="2 3" id="KW-0689">Ribosomal protein</keyword>
<dbReference type="HAMAP" id="MF_00291_B">
    <property type="entry name" value="Ribosomal_uS2_B"/>
    <property type="match status" value="1"/>
</dbReference>
<dbReference type="GO" id="GO:0006412">
    <property type="term" value="P:translation"/>
    <property type="evidence" value="ECO:0007669"/>
    <property type="project" value="UniProtKB-UniRule"/>
</dbReference>
<dbReference type="EMBL" id="MN701588">
    <property type="protein sequence ID" value="QJA13770.1"/>
    <property type="molecule type" value="Genomic_DNA"/>
</dbReference>
<dbReference type="InterPro" id="IPR001865">
    <property type="entry name" value="Ribosomal_uS2"/>
</dbReference>
<dbReference type="GO" id="GO:0009507">
    <property type="term" value="C:chloroplast"/>
    <property type="evidence" value="ECO:0007669"/>
    <property type="project" value="UniProtKB-SubCell"/>
</dbReference>
<dbReference type="PRINTS" id="PR00395">
    <property type="entry name" value="RIBOSOMALS2"/>
</dbReference>